<dbReference type="PROSITE" id="PS51782">
    <property type="entry name" value="LYSM"/>
    <property type="match status" value="1"/>
</dbReference>
<dbReference type="Pfam" id="PF01476">
    <property type="entry name" value="LysM"/>
    <property type="match status" value="1"/>
</dbReference>
<dbReference type="PANTHER" id="PTHR34700">
    <property type="entry name" value="POTASSIUM BINDING PROTEIN KBP"/>
    <property type="match status" value="1"/>
</dbReference>
<dbReference type="PANTHER" id="PTHR34700:SF4">
    <property type="entry name" value="PHAGE-LIKE ELEMENT PBSX PROTEIN XKDP"/>
    <property type="match status" value="1"/>
</dbReference>
<dbReference type="InterPro" id="IPR036779">
    <property type="entry name" value="LysM_dom_sf"/>
</dbReference>
<sequence length="215" mass="24548">MIPSSYKISDGQNNTSVNVHRKGEVNLLGEKALRTVEISAFFPAQEYDFCQYKGFNTDPWHYVKKIKSWKDGKVTPQIIITGKPNINMAVSIENFEYGQDDGTEDVSFTLSLKEYVIVKYTVQPKKTNTKSGKKVKKKSKTKKRSSKKTKTSTYKVKKGDTLWGIAKKKTGKSSNWKRIYKKNKTIIEKTAKKHGRKSSSNGHWIYPGTKLVIEK</sequence>
<feature type="domain" description="LysM" evidence="2">
    <location>
        <begin position="152"/>
        <end position="213"/>
    </location>
</feature>
<dbReference type="Gene3D" id="3.10.350.10">
    <property type="entry name" value="LysM domain"/>
    <property type="match status" value="1"/>
</dbReference>
<dbReference type="InterPro" id="IPR018392">
    <property type="entry name" value="LysM"/>
</dbReference>
<dbReference type="CDD" id="cd00118">
    <property type="entry name" value="LysM"/>
    <property type="match status" value="1"/>
</dbReference>
<feature type="compositionally biased region" description="Basic residues" evidence="1">
    <location>
        <begin position="128"/>
        <end position="150"/>
    </location>
</feature>
<organism evidence="3">
    <name type="scientific">Siphoviridae sp. ctXmm2</name>
    <dbReference type="NCBI Taxonomy" id="2825546"/>
    <lineage>
        <taxon>Viruses</taxon>
        <taxon>Duplodnaviria</taxon>
        <taxon>Heunggongvirae</taxon>
        <taxon>Uroviricota</taxon>
        <taxon>Caudoviricetes</taxon>
    </lineage>
</organism>
<reference evidence="3" key="1">
    <citation type="journal article" date="2021" name="Proc. Natl. Acad. Sci. U.S.A.">
        <title>A Catalog of Tens of Thousands of Viruses from Human Metagenomes Reveals Hidden Associations with Chronic Diseases.</title>
        <authorList>
            <person name="Tisza M.J."/>
            <person name="Buck C.B."/>
        </authorList>
    </citation>
    <scope>NUCLEOTIDE SEQUENCE</scope>
    <source>
        <strain evidence="3">CtXmm2</strain>
    </source>
</reference>
<protein>
    <submittedName>
        <fullName evidence="3">Tail assembly protein</fullName>
    </submittedName>
</protein>
<dbReference type="SUPFAM" id="SSF54106">
    <property type="entry name" value="LysM domain"/>
    <property type="match status" value="1"/>
</dbReference>
<dbReference type="EMBL" id="BK015661">
    <property type="protein sequence ID" value="DAE18723.1"/>
    <property type="molecule type" value="Genomic_DNA"/>
</dbReference>
<evidence type="ECO:0000256" key="1">
    <source>
        <dbReference type="SAM" id="MobiDB-lite"/>
    </source>
</evidence>
<name>A0A8S5QIT1_9CAUD</name>
<proteinExistence type="predicted"/>
<feature type="region of interest" description="Disordered" evidence="1">
    <location>
        <begin position="128"/>
        <end position="152"/>
    </location>
</feature>
<evidence type="ECO:0000313" key="3">
    <source>
        <dbReference type="EMBL" id="DAE18723.1"/>
    </source>
</evidence>
<dbReference type="SMART" id="SM00257">
    <property type="entry name" value="LysM"/>
    <property type="match status" value="1"/>
</dbReference>
<evidence type="ECO:0000259" key="2">
    <source>
        <dbReference type="PROSITE" id="PS51782"/>
    </source>
</evidence>
<accession>A0A8S5QIT1</accession>
<dbReference type="InterPro" id="IPR052196">
    <property type="entry name" value="Bact_Kbp"/>
</dbReference>